<gene>
    <name evidence="1" type="ORF">LMG32879_000389</name>
</gene>
<evidence type="ECO:0000313" key="2">
    <source>
        <dbReference type="Proteomes" id="UP001176960"/>
    </source>
</evidence>
<organism evidence="1 2">
    <name type="scientific">Brytella acorum</name>
    <dbReference type="NCBI Taxonomy" id="2959299"/>
    <lineage>
        <taxon>Bacteria</taxon>
        <taxon>Pseudomonadati</taxon>
        <taxon>Pseudomonadota</taxon>
        <taxon>Alphaproteobacteria</taxon>
        <taxon>Acetobacterales</taxon>
        <taxon>Acetobacteraceae</taxon>
        <taxon>Brytella</taxon>
    </lineage>
</organism>
<comment type="caution">
    <text evidence="1">The sequence shown here is derived from an EMBL/GenBank/DDBJ whole genome shotgun (WGS) entry which is preliminary data.</text>
</comment>
<sequence length="172" mass="19493">MTERNRDFAQVKVGTVVGFDKPANRGMRNNAPYRVHIVRENLIYFNDDKEDCRVVSSHERWMDWRAYIISQPEDERESAEYSKDELVIGLIGANPVQPHQILVVYWEWSEGPHKGARFWAAHSTCDDGRCADWPQHNLRPLGAVVVSVSEGKGLDLIASSAAARAMDQEAGR</sequence>
<name>A0AA35UP59_9PROT</name>
<accession>A0AA35UP59</accession>
<protein>
    <submittedName>
        <fullName evidence="1">Uncharacterized protein</fullName>
    </submittedName>
</protein>
<dbReference type="RefSeq" id="WP_289843452.1">
    <property type="nucleotide sequence ID" value="NZ_CATKSH010000002.1"/>
</dbReference>
<evidence type="ECO:0000313" key="1">
    <source>
        <dbReference type="EMBL" id="CAI9119572.1"/>
    </source>
</evidence>
<reference evidence="1" key="1">
    <citation type="submission" date="2023-03" db="EMBL/GenBank/DDBJ databases">
        <authorList>
            <person name="Cleenwerck I."/>
        </authorList>
    </citation>
    <scope>NUCLEOTIDE SEQUENCE</scope>
    <source>
        <strain evidence="1">LMG 32879</strain>
    </source>
</reference>
<dbReference type="EMBL" id="CATKSH010000002">
    <property type="protein sequence ID" value="CAI9119572.1"/>
    <property type="molecule type" value="Genomic_DNA"/>
</dbReference>
<proteinExistence type="predicted"/>
<keyword evidence="2" id="KW-1185">Reference proteome</keyword>
<dbReference type="Proteomes" id="UP001176960">
    <property type="component" value="Unassembled WGS sequence"/>
</dbReference>
<dbReference type="AlphaFoldDB" id="A0AA35UP59"/>